<reference evidence="8 9" key="1">
    <citation type="submission" date="2023-01" db="EMBL/GenBank/DDBJ databases">
        <title>Cultivation and genomic characterization of new, ubiquitous marine nitrite-oxidizing bacteria from the Nitrospirales.</title>
        <authorList>
            <person name="Mueller A.J."/>
            <person name="Daebeler A."/>
            <person name="Herbold C.W."/>
            <person name="Kirkegaard R.H."/>
            <person name="Daims H."/>
        </authorList>
    </citation>
    <scope>NUCLEOTIDE SEQUENCE [LARGE SCALE GENOMIC DNA]</scope>
    <source>
        <strain evidence="8 9">VA</strain>
    </source>
</reference>
<feature type="transmembrane region" description="Helical" evidence="6">
    <location>
        <begin position="119"/>
        <end position="137"/>
    </location>
</feature>
<protein>
    <submittedName>
        <fullName evidence="8">Type II secretion system F family protein</fullName>
    </submittedName>
</protein>
<evidence type="ECO:0000256" key="6">
    <source>
        <dbReference type="SAM" id="Phobius"/>
    </source>
</evidence>
<gene>
    <name evidence="8" type="ORF">PP769_08505</name>
</gene>
<evidence type="ECO:0000259" key="7">
    <source>
        <dbReference type="Pfam" id="PF00482"/>
    </source>
</evidence>
<dbReference type="RefSeq" id="WP_312646628.1">
    <property type="nucleotide sequence ID" value="NZ_CP116967.1"/>
</dbReference>
<evidence type="ECO:0000313" key="9">
    <source>
        <dbReference type="Proteomes" id="UP001302719"/>
    </source>
</evidence>
<evidence type="ECO:0000256" key="2">
    <source>
        <dbReference type="ARBA" id="ARBA00022475"/>
    </source>
</evidence>
<evidence type="ECO:0000256" key="3">
    <source>
        <dbReference type="ARBA" id="ARBA00022692"/>
    </source>
</evidence>
<evidence type="ECO:0000256" key="5">
    <source>
        <dbReference type="ARBA" id="ARBA00023136"/>
    </source>
</evidence>
<evidence type="ECO:0000256" key="1">
    <source>
        <dbReference type="ARBA" id="ARBA00004651"/>
    </source>
</evidence>
<keyword evidence="4 6" id="KW-1133">Transmembrane helix</keyword>
<dbReference type="KEGG" id="nall:PP769_08505"/>
<feature type="transmembrane region" description="Helical" evidence="6">
    <location>
        <begin position="94"/>
        <end position="113"/>
    </location>
</feature>
<feature type="transmembrane region" description="Helical" evidence="6">
    <location>
        <begin position="266"/>
        <end position="286"/>
    </location>
</feature>
<dbReference type="Proteomes" id="UP001302719">
    <property type="component" value="Chromosome"/>
</dbReference>
<comment type="subcellular location">
    <subcellularLocation>
        <location evidence="1">Cell membrane</location>
        <topology evidence="1">Multi-pass membrane protein</topology>
    </subcellularLocation>
</comment>
<keyword evidence="3 6" id="KW-0812">Transmembrane</keyword>
<keyword evidence="9" id="KW-1185">Reference proteome</keyword>
<dbReference type="InterPro" id="IPR018076">
    <property type="entry name" value="T2SS_GspF_dom"/>
</dbReference>
<sequence length="325" mass="36143">MTVAISIGIFLSIILFVEGAYYCYHQYVNPHNKNLKRRLRGGSGRPGDLQKTQEAPGILRNRKMSDIPWIQNLLGSMTNLGGLEKLLQQANSQMPVGVFFLLSGVLGGAGLLVATFQDYGMVAAMGLSLMGMSLPLLQMKRKRKRRFKEFERQLPEALDLMARALRAGHAFSVGMKMIGDEFPDPIGPEFSRTVEEISFGIDVPQAMNNLNGRVISTDLKFFVTALVVQRETGGNLAEIIEAISRLIRQRFELLGRVKALSAEGRMSGIILFCMPIVMSILLWFLNEAYMRILIEDEIGQMMALGSGLLMLVGAYVMKNMCDIKV</sequence>
<organism evidence="8 9">
    <name type="scientific">Candidatus Nitrospira allomarina</name>
    <dbReference type="NCBI Taxonomy" id="3020900"/>
    <lineage>
        <taxon>Bacteria</taxon>
        <taxon>Pseudomonadati</taxon>
        <taxon>Nitrospirota</taxon>
        <taxon>Nitrospiria</taxon>
        <taxon>Nitrospirales</taxon>
        <taxon>Nitrospiraceae</taxon>
        <taxon>Nitrospira</taxon>
    </lineage>
</organism>
<feature type="domain" description="Type II secretion system protein GspF" evidence="7">
    <location>
        <begin position="158"/>
        <end position="282"/>
    </location>
</feature>
<dbReference type="AlphaFoldDB" id="A0AA96GDT6"/>
<dbReference type="EMBL" id="CP116967">
    <property type="protein sequence ID" value="WNM59781.1"/>
    <property type="molecule type" value="Genomic_DNA"/>
</dbReference>
<evidence type="ECO:0000313" key="8">
    <source>
        <dbReference type="EMBL" id="WNM59781.1"/>
    </source>
</evidence>
<dbReference type="Pfam" id="PF00482">
    <property type="entry name" value="T2SSF"/>
    <property type="match status" value="1"/>
</dbReference>
<feature type="transmembrane region" description="Helical" evidence="6">
    <location>
        <begin position="6"/>
        <end position="24"/>
    </location>
</feature>
<keyword evidence="2" id="KW-1003">Cell membrane</keyword>
<evidence type="ECO:0000256" key="4">
    <source>
        <dbReference type="ARBA" id="ARBA00022989"/>
    </source>
</evidence>
<name>A0AA96GDT6_9BACT</name>
<dbReference type="PANTHER" id="PTHR35007">
    <property type="entry name" value="INTEGRAL MEMBRANE PROTEIN-RELATED"/>
    <property type="match status" value="1"/>
</dbReference>
<keyword evidence="5 6" id="KW-0472">Membrane</keyword>
<dbReference type="PANTHER" id="PTHR35007:SF1">
    <property type="entry name" value="PILUS ASSEMBLY PROTEIN"/>
    <property type="match status" value="1"/>
</dbReference>
<accession>A0AA96GDT6</accession>
<feature type="transmembrane region" description="Helical" evidence="6">
    <location>
        <begin position="298"/>
        <end position="317"/>
    </location>
</feature>
<dbReference type="GO" id="GO:0005886">
    <property type="term" value="C:plasma membrane"/>
    <property type="evidence" value="ECO:0007669"/>
    <property type="project" value="UniProtKB-SubCell"/>
</dbReference>
<proteinExistence type="predicted"/>